<keyword evidence="1" id="KW-0732">Signal</keyword>
<organism evidence="2">
    <name type="scientific">Culex pipiens</name>
    <name type="common">House mosquito</name>
    <dbReference type="NCBI Taxonomy" id="7175"/>
    <lineage>
        <taxon>Eukaryota</taxon>
        <taxon>Metazoa</taxon>
        <taxon>Ecdysozoa</taxon>
        <taxon>Arthropoda</taxon>
        <taxon>Hexapoda</taxon>
        <taxon>Insecta</taxon>
        <taxon>Pterygota</taxon>
        <taxon>Neoptera</taxon>
        <taxon>Endopterygota</taxon>
        <taxon>Diptera</taxon>
        <taxon>Nematocera</taxon>
        <taxon>Culicoidea</taxon>
        <taxon>Culicidae</taxon>
        <taxon>Culicinae</taxon>
        <taxon>Culicini</taxon>
        <taxon>Culex</taxon>
        <taxon>Culex</taxon>
    </lineage>
</organism>
<name>A0A8D8BCN7_CULPI</name>
<reference evidence="2" key="1">
    <citation type="submission" date="2021-05" db="EMBL/GenBank/DDBJ databases">
        <authorList>
            <person name="Alioto T."/>
            <person name="Alioto T."/>
            <person name="Gomez Garrido J."/>
        </authorList>
    </citation>
    <scope>NUCLEOTIDE SEQUENCE</scope>
</reference>
<feature type="signal peptide" evidence="1">
    <location>
        <begin position="1"/>
        <end position="22"/>
    </location>
</feature>
<feature type="chain" id="PRO_5034753998" evidence="1">
    <location>
        <begin position="23"/>
        <end position="111"/>
    </location>
</feature>
<evidence type="ECO:0000313" key="2">
    <source>
        <dbReference type="EMBL" id="CAG6473619.1"/>
    </source>
</evidence>
<dbReference type="EMBL" id="HBUE01073091">
    <property type="protein sequence ID" value="CAG6473619.1"/>
    <property type="molecule type" value="Transcribed_RNA"/>
</dbReference>
<evidence type="ECO:0000256" key="1">
    <source>
        <dbReference type="SAM" id="SignalP"/>
    </source>
</evidence>
<protein>
    <submittedName>
        <fullName evidence="2">(northern house mosquito) hypothetical protein</fullName>
    </submittedName>
</protein>
<proteinExistence type="predicted"/>
<dbReference type="AlphaFoldDB" id="A0A8D8BCN7"/>
<accession>A0A8D8BCN7</accession>
<sequence length="111" mass="13322">MCYVNRLWFVVFWFDFVSRVCCLTHWESYLVYRYLVDVCTHTLVSFHAFPSYDPLVQKKYSRFYPISGISYRILGVAFRRVEPCVFIERNWTGCSYGFFTLFVKPPGRLVL</sequence>